<dbReference type="SMART" id="SM00530">
    <property type="entry name" value="HTH_XRE"/>
    <property type="match status" value="2"/>
</dbReference>
<name>A0A5D8QC57_9THEO</name>
<comment type="caution">
    <text evidence="3">The sequence shown here is derived from an EMBL/GenBank/DDBJ whole genome shotgun (WGS) entry which is preliminary data.</text>
</comment>
<proteinExistence type="predicted"/>
<dbReference type="EMBL" id="VTPS01000009">
    <property type="protein sequence ID" value="TZE81977.1"/>
    <property type="molecule type" value="Genomic_DNA"/>
</dbReference>
<feature type="domain" description="HTH cro/C1-type" evidence="2">
    <location>
        <begin position="75"/>
        <end position="129"/>
    </location>
</feature>
<dbReference type="Gene3D" id="1.10.260.40">
    <property type="entry name" value="lambda repressor-like DNA-binding domains"/>
    <property type="match status" value="2"/>
</dbReference>
<keyword evidence="4" id="KW-1185">Reference proteome</keyword>
<sequence>MVGKKIKELRLSRKMTQEELGKIIGVTTSMIGMYETGARNPSYTVLKKIAEYFNVTTDYLLGHEEIKDVEIGANIKKYRKQAGLTQQELADKANISRSYLADVENGRYNPSLETLNSIAKVLNIKVSDILNGDTDKEIQFKTPQEAMRFILGQPSIMGFGGFDINKMSDEEIIDFANELLRQLELISYKYKK</sequence>
<dbReference type="Proteomes" id="UP000322976">
    <property type="component" value="Unassembled WGS sequence"/>
</dbReference>
<gene>
    <name evidence="3" type="ORF">FWJ32_07010</name>
</gene>
<dbReference type="InterPro" id="IPR001387">
    <property type="entry name" value="Cro/C1-type_HTH"/>
</dbReference>
<dbReference type="PANTHER" id="PTHR46558:SF11">
    <property type="entry name" value="HTH-TYPE TRANSCRIPTIONAL REGULATOR XRE"/>
    <property type="match status" value="1"/>
</dbReference>
<organism evidence="3 4">
    <name type="scientific">Calorimonas adulescens</name>
    <dbReference type="NCBI Taxonomy" id="2606906"/>
    <lineage>
        <taxon>Bacteria</taxon>
        <taxon>Bacillati</taxon>
        <taxon>Bacillota</taxon>
        <taxon>Clostridia</taxon>
        <taxon>Thermoanaerobacterales</taxon>
        <taxon>Thermoanaerobacteraceae</taxon>
        <taxon>Calorimonas</taxon>
    </lineage>
</organism>
<dbReference type="RefSeq" id="WP_149545251.1">
    <property type="nucleotide sequence ID" value="NZ_VTPS01000009.1"/>
</dbReference>
<protein>
    <submittedName>
        <fullName evidence="3">Helix-turn-helix domain-containing protein</fullName>
    </submittedName>
</protein>
<evidence type="ECO:0000259" key="2">
    <source>
        <dbReference type="PROSITE" id="PS50943"/>
    </source>
</evidence>
<reference evidence="3 4" key="1">
    <citation type="submission" date="2019-08" db="EMBL/GenBank/DDBJ databases">
        <title>Calorimonas adulescens gen. nov., sp. nov., an anaerobic thermophilic bacterium from Sakhalin hot spring.</title>
        <authorList>
            <person name="Khomyakova M.A."/>
            <person name="Merkel A.Y."/>
            <person name="Novikov A."/>
            <person name="Bonch-Osmolovskaya E.A."/>
            <person name="Slobodkin A.I."/>
        </authorList>
    </citation>
    <scope>NUCLEOTIDE SEQUENCE [LARGE SCALE GENOMIC DNA]</scope>
    <source>
        <strain evidence="3 4">A05MB</strain>
    </source>
</reference>
<dbReference type="CDD" id="cd00093">
    <property type="entry name" value="HTH_XRE"/>
    <property type="match status" value="2"/>
</dbReference>
<dbReference type="PANTHER" id="PTHR46558">
    <property type="entry name" value="TRACRIPTIONAL REGULATORY PROTEIN-RELATED-RELATED"/>
    <property type="match status" value="1"/>
</dbReference>
<evidence type="ECO:0000313" key="4">
    <source>
        <dbReference type="Proteomes" id="UP000322976"/>
    </source>
</evidence>
<dbReference type="GO" id="GO:0003677">
    <property type="term" value="F:DNA binding"/>
    <property type="evidence" value="ECO:0007669"/>
    <property type="project" value="UniProtKB-KW"/>
</dbReference>
<evidence type="ECO:0000256" key="1">
    <source>
        <dbReference type="ARBA" id="ARBA00023125"/>
    </source>
</evidence>
<dbReference type="InterPro" id="IPR010982">
    <property type="entry name" value="Lambda_DNA-bd_dom_sf"/>
</dbReference>
<evidence type="ECO:0000313" key="3">
    <source>
        <dbReference type="EMBL" id="TZE81977.1"/>
    </source>
</evidence>
<dbReference type="SUPFAM" id="SSF47413">
    <property type="entry name" value="lambda repressor-like DNA-binding domains"/>
    <property type="match status" value="2"/>
</dbReference>
<dbReference type="PROSITE" id="PS50943">
    <property type="entry name" value="HTH_CROC1"/>
    <property type="match status" value="2"/>
</dbReference>
<dbReference type="AlphaFoldDB" id="A0A5D8QC57"/>
<keyword evidence="1" id="KW-0238">DNA-binding</keyword>
<dbReference type="Pfam" id="PF01381">
    <property type="entry name" value="HTH_3"/>
    <property type="match status" value="2"/>
</dbReference>
<feature type="domain" description="HTH cro/C1-type" evidence="2">
    <location>
        <begin position="6"/>
        <end position="60"/>
    </location>
</feature>
<accession>A0A5D8QC57</accession>